<sequence>MNRKLLMIFVLMLTLTLKIAAQDRIISGKVTSSEDGAALAGVSISVKGTSKGTTSAADGSYKISVPNNATLTFGFVGFIKQDITVGTKTIINVALVNDITDIEEVVVVGYGTTKKQNLTASQANISGKALEGKAGGSTFDNLLQGKAAGLQITSVNGRPSGQNFIRIRGEGSLTAGSQPLVVIDGVPVANSEAQGGINVLNTINPNEIEDVQVLKDASSAAIYGSRGANGVILVTTKQGKKGLPKITYSFQAGYSEKTPDNFKMMTFEEKLRYEKDLGYTNGYFLDDVNTMTDAEYQAEVTRLSAGKTDWFKTLLQKGQLRTHRLGISGANDAFSYNIALQTSKVGGLVNGSNSDLNTGRINLEYRASKWLKTGSNLQFASIQSNEQRDRYNVQNPFYAIYAYNPYEPEFNDDGTYNLTVNGFSISEAIVNNTEKQTVVNGLGSFFIALTPIKDLDIRSQIGLTYTDYYREYYIKPNSILDQYVGDPAARGSKTDNGSQGFNYVFTNTATYSKSFDDTHNFKVLGGIEFTRDRLKTYTLSSKGFPSDKVSTQDNSSTPTGASTGKSDWALYSLFGRINYDFNQKYFLDLSARRDGSSRFGLNNRYGLFGAVSAGWHLDKESFIEDLTFINSLKLRASYGLTGNDRIGNYTSLGLYRYNSYGLTSATFPSQVENPDLTWEKLAATDIGIDFSVLNNRLYGTIDWYNKNNSSLLYDRPLSSTTGFQSRTENVGAVQNRGVEFTLGYKIRDTKDLKWDVNVNYSINNNKVTALTEDGIIRPGGLSKLQIGQPIDVYFMTRYAGVNSATGAQQFYNINGEIVENYSPSDAVILEGKSRLATRFGNFHTDISYKGISLGADLYYSGGNYIFNSMWNDLTSDGEYIYNNQAADALNYWKKAGDTGVLPVPTGISYTTDRYLQKGDFIRLRNVTLGYTIPTGITKKAKIQSVRIYAQAQNWWYHAFEAKGDPEIGFGQAESTGGQTQGLFRGYSYPVARQLTFGIDLTF</sequence>
<dbReference type="InterPro" id="IPR000531">
    <property type="entry name" value="Beta-barrel_TonB"/>
</dbReference>
<protein>
    <submittedName>
        <fullName evidence="13">TonB-linked SusC/RagA family outer membrane protein</fullName>
    </submittedName>
</protein>
<evidence type="ECO:0000256" key="6">
    <source>
        <dbReference type="ARBA" id="ARBA00023136"/>
    </source>
</evidence>
<keyword evidence="6 8" id="KW-0472">Membrane</keyword>
<keyword evidence="7 8" id="KW-0998">Cell outer membrane</keyword>
<dbReference type="GO" id="GO:0009279">
    <property type="term" value="C:cell outer membrane"/>
    <property type="evidence" value="ECO:0007669"/>
    <property type="project" value="UniProtKB-SubCell"/>
</dbReference>
<name>A0A841EWV1_9BACT</name>
<gene>
    <name evidence="13" type="ORF">HNP25_003460</name>
</gene>
<evidence type="ECO:0000259" key="12">
    <source>
        <dbReference type="Pfam" id="PF07715"/>
    </source>
</evidence>
<evidence type="ECO:0000256" key="1">
    <source>
        <dbReference type="ARBA" id="ARBA00004571"/>
    </source>
</evidence>
<dbReference type="InterPro" id="IPR036942">
    <property type="entry name" value="Beta-barrel_TonB_sf"/>
</dbReference>
<dbReference type="RefSeq" id="WP_184136034.1">
    <property type="nucleotide sequence ID" value="NZ_JACHKT010000029.1"/>
</dbReference>
<evidence type="ECO:0000256" key="10">
    <source>
        <dbReference type="SAM" id="SignalP"/>
    </source>
</evidence>
<keyword evidence="4 8" id="KW-0812">Transmembrane</keyword>
<proteinExistence type="inferred from homology"/>
<feature type="domain" description="TonB-dependent receptor plug" evidence="12">
    <location>
        <begin position="115"/>
        <end position="231"/>
    </location>
</feature>
<dbReference type="Gene3D" id="2.170.130.10">
    <property type="entry name" value="TonB-dependent receptor, plug domain"/>
    <property type="match status" value="1"/>
</dbReference>
<evidence type="ECO:0000313" key="14">
    <source>
        <dbReference type="Proteomes" id="UP000524404"/>
    </source>
</evidence>
<organism evidence="13 14">
    <name type="scientific">Arcicella rosea</name>
    <dbReference type="NCBI Taxonomy" id="502909"/>
    <lineage>
        <taxon>Bacteria</taxon>
        <taxon>Pseudomonadati</taxon>
        <taxon>Bacteroidota</taxon>
        <taxon>Cytophagia</taxon>
        <taxon>Cytophagales</taxon>
        <taxon>Flectobacillaceae</taxon>
        <taxon>Arcicella</taxon>
    </lineage>
</organism>
<dbReference type="Gene3D" id="2.40.170.20">
    <property type="entry name" value="TonB-dependent receptor, beta-barrel domain"/>
    <property type="match status" value="1"/>
</dbReference>
<feature type="signal peptide" evidence="10">
    <location>
        <begin position="1"/>
        <end position="20"/>
    </location>
</feature>
<reference evidence="13 14" key="1">
    <citation type="submission" date="2020-08" db="EMBL/GenBank/DDBJ databases">
        <title>Functional genomics of gut bacteria from endangered species of beetles.</title>
        <authorList>
            <person name="Carlos-Shanley C."/>
        </authorList>
    </citation>
    <scope>NUCLEOTIDE SEQUENCE [LARGE SCALE GENOMIC DNA]</scope>
    <source>
        <strain evidence="13 14">S00070</strain>
    </source>
</reference>
<evidence type="ECO:0000256" key="9">
    <source>
        <dbReference type="RuleBase" id="RU003357"/>
    </source>
</evidence>
<dbReference type="NCBIfam" id="TIGR04056">
    <property type="entry name" value="OMP_RagA_SusC"/>
    <property type="match status" value="1"/>
</dbReference>
<dbReference type="InterPro" id="IPR012910">
    <property type="entry name" value="Plug_dom"/>
</dbReference>
<dbReference type="Pfam" id="PF00593">
    <property type="entry name" value="TonB_dep_Rec_b-barrel"/>
    <property type="match status" value="1"/>
</dbReference>
<evidence type="ECO:0000256" key="7">
    <source>
        <dbReference type="ARBA" id="ARBA00023237"/>
    </source>
</evidence>
<dbReference type="InterPro" id="IPR008969">
    <property type="entry name" value="CarboxyPept-like_regulatory"/>
</dbReference>
<evidence type="ECO:0000256" key="4">
    <source>
        <dbReference type="ARBA" id="ARBA00022692"/>
    </source>
</evidence>
<dbReference type="PROSITE" id="PS52016">
    <property type="entry name" value="TONB_DEPENDENT_REC_3"/>
    <property type="match status" value="1"/>
</dbReference>
<dbReference type="SUPFAM" id="SSF49464">
    <property type="entry name" value="Carboxypeptidase regulatory domain-like"/>
    <property type="match status" value="1"/>
</dbReference>
<keyword evidence="3 8" id="KW-1134">Transmembrane beta strand</keyword>
<evidence type="ECO:0000256" key="3">
    <source>
        <dbReference type="ARBA" id="ARBA00022452"/>
    </source>
</evidence>
<comment type="caution">
    <text evidence="13">The sequence shown here is derived from an EMBL/GenBank/DDBJ whole genome shotgun (WGS) entry which is preliminary data.</text>
</comment>
<dbReference type="AlphaFoldDB" id="A0A841EWV1"/>
<keyword evidence="2 8" id="KW-0813">Transport</keyword>
<dbReference type="InterPro" id="IPR039426">
    <property type="entry name" value="TonB-dep_rcpt-like"/>
</dbReference>
<dbReference type="Proteomes" id="UP000524404">
    <property type="component" value="Unassembled WGS sequence"/>
</dbReference>
<dbReference type="InterPro" id="IPR023996">
    <property type="entry name" value="TonB-dep_OMP_SusC/RagA"/>
</dbReference>
<comment type="subcellular location">
    <subcellularLocation>
        <location evidence="1 8">Cell outer membrane</location>
        <topology evidence="1 8">Multi-pass membrane protein</topology>
    </subcellularLocation>
</comment>
<dbReference type="Gene3D" id="2.60.40.1120">
    <property type="entry name" value="Carboxypeptidase-like, regulatory domain"/>
    <property type="match status" value="1"/>
</dbReference>
<feature type="chain" id="PRO_5032795850" evidence="10">
    <location>
        <begin position="21"/>
        <end position="1002"/>
    </location>
</feature>
<dbReference type="SUPFAM" id="SSF56935">
    <property type="entry name" value="Porins"/>
    <property type="match status" value="1"/>
</dbReference>
<keyword evidence="14" id="KW-1185">Reference proteome</keyword>
<accession>A0A841EWV1</accession>
<feature type="domain" description="TonB-dependent receptor-like beta-barrel" evidence="11">
    <location>
        <begin position="390"/>
        <end position="787"/>
    </location>
</feature>
<evidence type="ECO:0000259" key="11">
    <source>
        <dbReference type="Pfam" id="PF00593"/>
    </source>
</evidence>
<dbReference type="Pfam" id="PF13715">
    <property type="entry name" value="CarbopepD_reg_2"/>
    <property type="match status" value="1"/>
</dbReference>
<dbReference type="EMBL" id="JACHKT010000029">
    <property type="protein sequence ID" value="MBB6004790.1"/>
    <property type="molecule type" value="Genomic_DNA"/>
</dbReference>
<evidence type="ECO:0000256" key="8">
    <source>
        <dbReference type="PROSITE-ProRule" id="PRU01360"/>
    </source>
</evidence>
<dbReference type="NCBIfam" id="TIGR04057">
    <property type="entry name" value="SusC_RagA_signa"/>
    <property type="match status" value="1"/>
</dbReference>
<dbReference type="InterPro" id="IPR037066">
    <property type="entry name" value="Plug_dom_sf"/>
</dbReference>
<dbReference type="InterPro" id="IPR023997">
    <property type="entry name" value="TonB-dep_OMP_SusC/RagA_CS"/>
</dbReference>
<comment type="similarity">
    <text evidence="8 9">Belongs to the TonB-dependent receptor family.</text>
</comment>
<evidence type="ECO:0000256" key="2">
    <source>
        <dbReference type="ARBA" id="ARBA00022448"/>
    </source>
</evidence>
<evidence type="ECO:0000256" key="5">
    <source>
        <dbReference type="ARBA" id="ARBA00023077"/>
    </source>
</evidence>
<keyword evidence="10" id="KW-0732">Signal</keyword>
<evidence type="ECO:0000313" key="13">
    <source>
        <dbReference type="EMBL" id="MBB6004790.1"/>
    </source>
</evidence>
<keyword evidence="5 9" id="KW-0798">TonB box</keyword>
<dbReference type="Pfam" id="PF07715">
    <property type="entry name" value="Plug"/>
    <property type="match status" value="1"/>
</dbReference>